<keyword evidence="2" id="KW-0806">Transcription termination</keyword>
<dbReference type="EMBL" id="MTKT01000826">
    <property type="protein sequence ID" value="OWM87216.1"/>
    <property type="molecule type" value="Genomic_DNA"/>
</dbReference>
<evidence type="ECO:0000256" key="1">
    <source>
        <dbReference type="ARBA" id="ARBA00007692"/>
    </source>
</evidence>
<evidence type="ECO:0000313" key="4">
    <source>
        <dbReference type="EMBL" id="OWM87216.1"/>
    </source>
</evidence>
<keyword evidence="2" id="KW-0804">Transcription</keyword>
<sequence>MALTLVQHFRHFRPGPSSSSSSSSSSSTSFSFPFPFTALFPLNKPNSAKPPRLFIFRPLSSKRSAYATAATDDKSLSFTADYLVQSCGLTPAAAAAASQRVQFSTPEKPDSVLALLRSHGFSNAQISKLVNRRPSLLLATPESSLLPKLEFFYSIGVSRSELAKILSRDPTPLCRSLQNQILPSYEFLLGFLESDKKIISAMRRTSWVFLLDYTKNLAPNMEHLSKLGVPKSCLSLLFAHFPEALLKSHEEFVENAREVVEMGFDLKKTVFVLAVHVISGKGNRAIMERCKEVYARWGWSEDDIKVAFRKHPNCMILSEKKIDRTMEYLVNEMKLPARRISQCPAILFFSLEKRIIPRCEVIKVLLKKGLLKRDFSLSTFLLPPEERFLDRFVEGYQEEAPELMSVLRRKRDSTEAQ</sequence>
<dbReference type="PANTHER" id="PTHR13068:SF133">
    <property type="entry name" value="MITOCHONDRIAL TRANSCRIPTION TERMINATION FACTOR FAMILY PROTEIN"/>
    <property type="match status" value="1"/>
</dbReference>
<accession>A0A218XRB9</accession>
<keyword evidence="3" id="KW-0809">Transit peptide</keyword>
<reference evidence="6" key="3">
    <citation type="journal article" date="2020" name="Plant Biotechnol. J.">
        <title>The pomegranate (Punica granatum L.) draft genome dissects genetic divergence between soft- and hard-seeded cultivars.</title>
        <authorList>
            <person name="Luo X."/>
            <person name="Li H."/>
            <person name="Wu Z."/>
            <person name="Yao W."/>
            <person name="Zhao P."/>
            <person name="Cao D."/>
            <person name="Yu H."/>
            <person name="Li K."/>
            <person name="Poudel K."/>
            <person name="Zhao D."/>
            <person name="Zhang F."/>
            <person name="Xia X."/>
            <person name="Chen L."/>
            <person name="Wang Q."/>
            <person name="Jing D."/>
            <person name="Cao S."/>
        </authorList>
    </citation>
    <scope>NUCLEOTIDE SEQUENCE [LARGE SCALE GENOMIC DNA]</scope>
</reference>
<dbReference type="Proteomes" id="UP000197138">
    <property type="component" value="Unassembled WGS sequence"/>
</dbReference>
<evidence type="ECO:0000313" key="7">
    <source>
        <dbReference type="RefSeq" id="XP_031372317.1"/>
    </source>
</evidence>
<dbReference type="PANTHER" id="PTHR13068">
    <property type="entry name" value="CGI-12 PROTEIN-RELATED"/>
    <property type="match status" value="1"/>
</dbReference>
<evidence type="ECO:0000313" key="6">
    <source>
        <dbReference type="Proteomes" id="UP000515151"/>
    </source>
</evidence>
<dbReference type="OrthoDB" id="637682at2759"/>
<dbReference type="Gene3D" id="1.25.70.10">
    <property type="entry name" value="Transcription termination factor 3, mitochondrial"/>
    <property type="match status" value="1"/>
</dbReference>
<dbReference type="GO" id="GO:0006353">
    <property type="term" value="P:DNA-templated transcription termination"/>
    <property type="evidence" value="ECO:0007669"/>
    <property type="project" value="UniProtKB-KW"/>
</dbReference>
<evidence type="ECO:0000313" key="5">
    <source>
        <dbReference type="Proteomes" id="UP000197138"/>
    </source>
</evidence>
<evidence type="ECO:0000256" key="2">
    <source>
        <dbReference type="ARBA" id="ARBA00022472"/>
    </source>
</evidence>
<dbReference type="Proteomes" id="UP000515151">
    <property type="component" value="Chromosome 8"/>
</dbReference>
<protein>
    <submittedName>
        <fullName evidence="7">Transcription termination factor MTERF8, chloroplastic</fullName>
    </submittedName>
</protein>
<dbReference type="InterPro" id="IPR038538">
    <property type="entry name" value="MTERF_sf"/>
</dbReference>
<reference evidence="5" key="1">
    <citation type="journal article" date="2017" name="Plant J.">
        <title>The pomegranate (Punica granatum L.) genome and the genomics of punicalagin biosynthesis.</title>
        <authorList>
            <person name="Qin G."/>
            <person name="Xu C."/>
            <person name="Ming R."/>
            <person name="Tang H."/>
            <person name="Guyot R."/>
            <person name="Kramer E.M."/>
            <person name="Hu Y."/>
            <person name="Yi X."/>
            <person name="Qi Y."/>
            <person name="Xu X."/>
            <person name="Gao Z."/>
            <person name="Pan H."/>
            <person name="Jian J."/>
            <person name="Tian Y."/>
            <person name="Yue Z."/>
            <person name="Xu Y."/>
        </authorList>
    </citation>
    <scope>NUCLEOTIDE SEQUENCE [LARGE SCALE GENOMIC DNA]</scope>
    <source>
        <strain evidence="5">cv. Dabenzi</strain>
    </source>
</reference>
<evidence type="ECO:0000256" key="3">
    <source>
        <dbReference type="ARBA" id="ARBA00022946"/>
    </source>
</evidence>
<proteinExistence type="inferred from homology"/>
<organism evidence="4 5">
    <name type="scientific">Punica granatum</name>
    <name type="common">Pomegranate</name>
    <dbReference type="NCBI Taxonomy" id="22663"/>
    <lineage>
        <taxon>Eukaryota</taxon>
        <taxon>Viridiplantae</taxon>
        <taxon>Streptophyta</taxon>
        <taxon>Embryophyta</taxon>
        <taxon>Tracheophyta</taxon>
        <taxon>Spermatophyta</taxon>
        <taxon>Magnoliopsida</taxon>
        <taxon>eudicotyledons</taxon>
        <taxon>Gunneridae</taxon>
        <taxon>Pentapetalae</taxon>
        <taxon>rosids</taxon>
        <taxon>malvids</taxon>
        <taxon>Myrtales</taxon>
        <taxon>Lythraceae</taxon>
        <taxon>Punica</taxon>
    </lineage>
</organism>
<dbReference type="GO" id="GO:0003676">
    <property type="term" value="F:nucleic acid binding"/>
    <property type="evidence" value="ECO:0007669"/>
    <property type="project" value="InterPro"/>
</dbReference>
<gene>
    <name evidence="7" type="primary">LOC116187618</name>
    <name evidence="4" type="ORF">CDL15_Pgr010248</name>
</gene>
<dbReference type="GeneID" id="116187618"/>
<keyword evidence="6" id="KW-1185">Reference proteome</keyword>
<comment type="similarity">
    <text evidence="1">Belongs to the mTERF family.</text>
</comment>
<dbReference type="FunFam" id="1.25.70.10:FF:000001">
    <property type="entry name" value="Mitochondrial transcription termination factor-like"/>
    <property type="match status" value="1"/>
</dbReference>
<reference evidence="4" key="2">
    <citation type="submission" date="2017-06" db="EMBL/GenBank/DDBJ databases">
        <title>The pomegranate genome and the genomics of punicalagin biosynthesis.</title>
        <authorList>
            <person name="Xu C."/>
        </authorList>
    </citation>
    <scope>NUCLEOTIDE SEQUENCE [LARGE SCALE GENOMIC DNA]</scope>
    <source>
        <tissue evidence="4">Fresh leaf</tissue>
    </source>
</reference>
<dbReference type="SMART" id="SM00733">
    <property type="entry name" value="Mterf"/>
    <property type="match status" value="6"/>
</dbReference>
<dbReference type="Pfam" id="PF02536">
    <property type="entry name" value="mTERF"/>
    <property type="match status" value="1"/>
</dbReference>
<reference evidence="7" key="4">
    <citation type="submission" date="2025-04" db="UniProtKB">
        <authorList>
            <consortium name="RefSeq"/>
        </authorList>
    </citation>
    <scope>IDENTIFICATION</scope>
    <source>
        <tissue evidence="7">Leaf</tissue>
    </source>
</reference>
<dbReference type="AlphaFoldDB" id="A0A218XRB9"/>
<dbReference type="RefSeq" id="XP_031372317.1">
    <property type="nucleotide sequence ID" value="XM_031516457.1"/>
</dbReference>
<name>A0A218XRB9_PUNGR</name>
<keyword evidence="2" id="KW-0805">Transcription regulation</keyword>
<dbReference type="InterPro" id="IPR003690">
    <property type="entry name" value="MTERF"/>
</dbReference>